<accession>N6UKG9</accession>
<reference evidence="2 4" key="1">
    <citation type="journal article" date="2013" name="Genome Biol.">
        <title>Draft genome of the mountain pine beetle, Dendroctonus ponderosae Hopkins, a major forest pest.</title>
        <authorList>
            <person name="Keeling C.I."/>
            <person name="Yuen M.M."/>
            <person name="Liao N.Y."/>
            <person name="Docking T.R."/>
            <person name="Chan S.K."/>
            <person name="Taylor G.A."/>
            <person name="Palmquist D.L."/>
            <person name="Jackman S.D."/>
            <person name="Nguyen A."/>
            <person name="Li M."/>
            <person name="Henderson H."/>
            <person name="Janes J.K."/>
            <person name="Zhao Y."/>
            <person name="Pandoh P."/>
            <person name="Moore R."/>
            <person name="Sperling F.A."/>
            <person name="Huber D.P."/>
            <person name="Birol I."/>
            <person name="Jones S.J."/>
            <person name="Bohlmann J."/>
        </authorList>
    </citation>
    <scope>NUCLEOTIDE SEQUENCE</scope>
</reference>
<dbReference type="KEGG" id="dpa:109535130"/>
<sequence>MYVNRSFALLGGQTNYSHAHHEIHDDASTRTFRLSTFFISIPICLVAVLVDLLLIFMILRYKAFKTRGNFYILNFCICNILFLIAEHVLHLSMDLFFGGSLEIGWYCTFIQLENYFLDLAIVFITVYTVDEYIGMVASDYISYMYKNGFKYVIGCTYLLHLILGFIVSNVCFSSSKDIKFHISFIFMTIVYAICWAVIAKIRYDCRKTAFKNNKYLIQALSVTQLTLLFFLPVVFYYNVLNIAERIVTDDNLDVLRSLAVIAEYLAYSATFGLAYKLFKVNKFYRLAFCKIFRRTNQDLDFSRLDIVPEADIDKK</sequence>
<keyword evidence="1" id="KW-0812">Transmembrane</keyword>
<evidence type="ECO:0008006" key="5">
    <source>
        <dbReference type="Google" id="ProtNLM"/>
    </source>
</evidence>
<feature type="transmembrane region" description="Helical" evidence="1">
    <location>
        <begin position="103"/>
        <end position="127"/>
    </location>
</feature>
<dbReference type="OrthoDB" id="6738019at2759"/>
<evidence type="ECO:0000256" key="1">
    <source>
        <dbReference type="SAM" id="Phobius"/>
    </source>
</evidence>
<reference evidence="3" key="2">
    <citation type="submission" date="2024-08" db="UniProtKB">
        <authorList>
            <consortium name="EnsemblMetazoa"/>
        </authorList>
    </citation>
    <scope>IDENTIFICATION</scope>
</reference>
<feature type="transmembrane region" description="Helical" evidence="1">
    <location>
        <begin position="148"/>
        <end position="168"/>
    </location>
</feature>
<feature type="transmembrane region" description="Helical" evidence="1">
    <location>
        <begin position="37"/>
        <end position="59"/>
    </location>
</feature>
<keyword evidence="1" id="KW-0472">Membrane</keyword>
<feature type="transmembrane region" description="Helical" evidence="1">
    <location>
        <begin position="71"/>
        <end position="91"/>
    </location>
</feature>
<dbReference type="AlphaFoldDB" id="N6UKG9"/>
<keyword evidence="4" id="KW-1185">Reference proteome</keyword>
<dbReference type="EnsemblMetazoa" id="XM_019900957.1">
    <property type="protein sequence ID" value="XP_019756516.1"/>
    <property type="gene ID" value="LOC109535130"/>
</dbReference>
<dbReference type="EMBL" id="KB740735">
    <property type="protein sequence ID" value="ENN79177.1"/>
    <property type="molecule type" value="Genomic_DNA"/>
</dbReference>
<feature type="transmembrane region" description="Helical" evidence="1">
    <location>
        <begin position="180"/>
        <end position="203"/>
    </location>
</feature>
<gene>
    <name evidence="3" type="primary">109535130</name>
    <name evidence="2" type="ORF">YQE_04361</name>
</gene>
<dbReference type="Proteomes" id="UP000019118">
    <property type="component" value="Unassembled WGS sequence"/>
</dbReference>
<dbReference type="OMA" id="YSHAHHE"/>
<evidence type="ECO:0000313" key="4">
    <source>
        <dbReference type="Proteomes" id="UP000019118"/>
    </source>
</evidence>
<feature type="transmembrane region" description="Helical" evidence="1">
    <location>
        <begin position="257"/>
        <end position="278"/>
    </location>
</feature>
<evidence type="ECO:0000313" key="3">
    <source>
        <dbReference type="EnsemblMetazoa" id="XP_019756516.1"/>
    </source>
</evidence>
<organism evidence="2">
    <name type="scientific">Dendroctonus ponderosae</name>
    <name type="common">Mountain pine beetle</name>
    <dbReference type="NCBI Taxonomy" id="77166"/>
    <lineage>
        <taxon>Eukaryota</taxon>
        <taxon>Metazoa</taxon>
        <taxon>Ecdysozoa</taxon>
        <taxon>Arthropoda</taxon>
        <taxon>Hexapoda</taxon>
        <taxon>Insecta</taxon>
        <taxon>Pterygota</taxon>
        <taxon>Neoptera</taxon>
        <taxon>Endopterygota</taxon>
        <taxon>Coleoptera</taxon>
        <taxon>Polyphaga</taxon>
        <taxon>Cucujiformia</taxon>
        <taxon>Curculionidae</taxon>
        <taxon>Scolytinae</taxon>
        <taxon>Dendroctonus</taxon>
    </lineage>
</organism>
<name>N6UKG9_DENPD</name>
<feature type="transmembrane region" description="Helical" evidence="1">
    <location>
        <begin position="215"/>
        <end position="237"/>
    </location>
</feature>
<protein>
    <recommendedName>
        <fullName evidence="5">G-protein coupled receptors family 1 profile domain-containing protein</fullName>
    </recommendedName>
</protein>
<dbReference type="HOGENOM" id="CLU_883562_0_0_1"/>
<dbReference type="Gene3D" id="1.20.1070.10">
    <property type="entry name" value="Rhodopsin 7-helix transmembrane proteins"/>
    <property type="match status" value="1"/>
</dbReference>
<evidence type="ECO:0000313" key="2">
    <source>
        <dbReference type="EMBL" id="ENN79177.1"/>
    </source>
</evidence>
<keyword evidence="1" id="KW-1133">Transmembrane helix</keyword>
<feature type="non-terminal residue" evidence="2">
    <location>
        <position position="1"/>
    </location>
</feature>
<proteinExistence type="predicted"/>
<dbReference type="SUPFAM" id="SSF81321">
    <property type="entry name" value="Family A G protein-coupled receptor-like"/>
    <property type="match status" value="1"/>
</dbReference>